<comment type="subcellular location">
    <subcellularLocation>
        <location evidence="1">Secreted</location>
    </subcellularLocation>
</comment>
<dbReference type="AlphaFoldDB" id="A0A8S1HBZ0"/>
<keyword evidence="6" id="KW-1185">Reference proteome</keyword>
<proteinExistence type="inferred from homology"/>
<sequence length="100" mass="11773">MTWRGEPLANHKVNLYERDYGFDLDDRLNRTSTDRKGRFEISGFEFEFFPIEPYLLVFTECVREITCVAEIDVPPEAVVRGPVAPIFDMGTFDVFFRERE</sequence>
<dbReference type="EMBL" id="CAJGYM010000029">
    <property type="protein sequence ID" value="CAD6192642.1"/>
    <property type="molecule type" value="Genomic_DNA"/>
</dbReference>
<evidence type="ECO:0000256" key="4">
    <source>
        <dbReference type="ARBA" id="ARBA00022729"/>
    </source>
</evidence>
<comment type="caution">
    <text evidence="5">The sequence shown here is derived from an EMBL/GenBank/DDBJ whole genome shotgun (WGS) entry which is preliminary data.</text>
</comment>
<keyword evidence="4" id="KW-0732">Signal</keyword>
<dbReference type="InterPro" id="IPR038479">
    <property type="entry name" value="Transthyretin-like_sf"/>
</dbReference>
<evidence type="ECO:0000256" key="3">
    <source>
        <dbReference type="ARBA" id="ARBA00022525"/>
    </source>
</evidence>
<reference evidence="5" key="1">
    <citation type="submission" date="2020-10" db="EMBL/GenBank/DDBJ databases">
        <authorList>
            <person name="Kikuchi T."/>
        </authorList>
    </citation>
    <scope>NUCLEOTIDE SEQUENCE</scope>
    <source>
        <strain evidence="5">NKZ352</strain>
    </source>
</reference>
<evidence type="ECO:0000256" key="2">
    <source>
        <dbReference type="ARBA" id="ARBA00010112"/>
    </source>
</evidence>
<dbReference type="Gene3D" id="2.60.40.3330">
    <property type="match status" value="1"/>
</dbReference>
<organism evidence="5 6">
    <name type="scientific">Caenorhabditis auriculariae</name>
    <dbReference type="NCBI Taxonomy" id="2777116"/>
    <lineage>
        <taxon>Eukaryota</taxon>
        <taxon>Metazoa</taxon>
        <taxon>Ecdysozoa</taxon>
        <taxon>Nematoda</taxon>
        <taxon>Chromadorea</taxon>
        <taxon>Rhabditida</taxon>
        <taxon>Rhabditina</taxon>
        <taxon>Rhabditomorpha</taxon>
        <taxon>Rhabditoidea</taxon>
        <taxon>Rhabditidae</taxon>
        <taxon>Peloderinae</taxon>
        <taxon>Caenorhabditis</taxon>
    </lineage>
</organism>
<evidence type="ECO:0000256" key="1">
    <source>
        <dbReference type="ARBA" id="ARBA00004613"/>
    </source>
</evidence>
<dbReference type="Pfam" id="PF01060">
    <property type="entry name" value="TTR-52"/>
    <property type="match status" value="1"/>
</dbReference>
<gene>
    <name evidence="5" type="ORF">CAUJ_LOCUS8561</name>
</gene>
<dbReference type="Proteomes" id="UP000835052">
    <property type="component" value="Unassembled WGS sequence"/>
</dbReference>
<comment type="similarity">
    <text evidence="2">Belongs to the nematode transthyretin-like family.</text>
</comment>
<dbReference type="InterPro" id="IPR001534">
    <property type="entry name" value="Transthyretin-like"/>
</dbReference>
<evidence type="ECO:0000313" key="6">
    <source>
        <dbReference type="Proteomes" id="UP000835052"/>
    </source>
</evidence>
<dbReference type="GO" id="GO:0009986">
    <property type="term" value="C:cell surface"/>
    <property type="evidence" value="ECO:0007669"/>
    <property type="project" value="InterPro"/>
</dbReference>
<dbReference type="GO" id="GO:0005576">
    <property type="term" value="C:extracellular region"/>
    <property type="evidence" value="ECO:0007669"/>
    <property type="project" value="UniProtKB-SubCell"/>
</dbReference>
<accession>A0A8S1HBZ0</accession>
<protein>
    <submittedName>
        <fullName evidence="5">Uncharacterized protein</fullName>
    </submittedName>
</protein>
<evidence type="ECO:0000313" key="5">
    <source>
        <dbReference type="EMBL" id="CAD6192642.1"/>
    </source>
</evidence>
<keyword evidence="3" id="KW-0964">Secreted</keyword>
<dbReference type="PANTHER" id="PTHR21700">
    <property type="entry name" value="TRANSTHYRETIN-LIKE FAMILY PROTEIN-RELATED"/>
    <property type="match status" value="1"/>
</dbReference>
<name>A0A8S1HBZ0_9PELO</name>